<keyword evidence="3" id="KW-0832">Ubl conjugation</keyword>
<keyword evidence="6" id="KW-1185">Reference proteome</keyword>
<reference evidence="5 6" key="1">
    <citation type="submission" date="2021-06" db="EMBL/GenBank/DDBJ databases">
        <authorList>
            <person name="Palmer J.M."/>
        </authorList>
    </citation>
    <scope>NUCLEOTIDE SEQUENCE [LARGE SCALE GENOMIC DNA]</scope>
    <source>
        <strain evidence="5 6">XC_2019</strain>
        <tissue evidence="5">Muscle</tissue>
    </source>
</reference>
<evidence type="ECO:0000259" key="4">
    <source>
        <dbReference type="Pfam" id="PF12012"/>
    </source>
</evidence>
<dbReference type="Pfam" id="PF12012">
    <property type="entry name" value="DUF3504"/>
    <property type="match status" value="1"/>
</dbReference>
<protein>
    <recommendedName>
        <fullName evidence="4">ZMYM2-like/QRICH1 C-terminal domain-containing protein</fullName>
    </recommendedName>
</protein>
<evidence type="ECO:0000256" key="1">
    <source>
        <dbReference type="ARBA" id="ARBA00022499"/>
    </source>
</evidence>
<organism evidence="5 6">
    <name type="scientific">Xenoophorus captivus</name>
    <dbReference type="NCBI Taxonomy" id="1517983"/>
    <lineage>
        <taxon>Eukaryota</taxon>
        <taxon>Metazoa</taxon>
        <taxon>Chordata</taxon>
        <taxon>Craniata</taxon>
        <taxon>Vertebrata</taxon>
        <taxon>Euteleostomi</taxon>
        <taxon>Actinopterygii</taxon>
        <taxon>Neopterygii</taxon>
        <taxon>Teleostei</taxon>
        <taxon>Neoteleostei</taxon>
        <taxon>Acanthomorphata</taxon>
        <taxon>Ovalentaria</taxon>
        <taxon>Atherinomorphae</taxon>
        <taxon>Cyprinodontiformes</taxon>
        <taxon>Goodeidae</taxon>
        <taxon>Xenoophorus</taxon>
    </lineage>
</organism>
<evidence type="ECO:0000256" key="2">
    <source>
        <dbReference type="ARBA" id="ARBA00022553"/>
    </source>
</evidence>
<comment type="caution">
    <text evidence="5">The sequence shown here is derived from an EMBL/GenBank/DDBJ whole genome shotgun (WGS) entry which is preliminary data.</text>
</comment>
<feature type="domain" description="ZMYM2-like/QRICH1 C-terminal" evidence="4">
    <location>
        <begin position="33"/>
        <end position="112"/>
    </location>
</feature>
<dbReference type="EMBL" id="JAHRIN010075800">
    <property type="protein sequence ID" value="MEQ2217369.1"/>
    <property type="molecule type" value="Genomic_DNA"/>
</dbReference>
<evidence type="ECO:0000313" key="6">
    <source>
        <dbReference type="Proteomes" id="UP001434883"/>
    </source>
</evidence>
<keyword evidence="2" id="KW-0597">Phosphoprotein</keyword>
<dbReference type="Proteomes" id="UP001434883">
    <property type="component" value="Unassembled WGS sequence"/>
</dbReference>
<dbReference type="InterPro" id="IPR051284">
    <property type="entry name" value="ZnF_MYMT-QRICH1"/>
</dbReference>
<accession>A0ABV0S9W7</accession>
<dbReference type="InterPro" id="IPR021893">
    <property type="entry name" value="ZMYM2-like_C"/>
</dbReference>
<dbReference type="PANTHER" id="PTHR45736:SF5">
    <property type="entry name" value="ZINC FINGER MYM-TYPE PROTEIN 4"/>
    <property type="match status" value="1"/>
</dbReference>
<gene>
    <name evidence="5" type="ORF">XENOCAPTIV_007122</name>
</gene>
<keyword evidence="1" id="KW-1017">Isopeptide bond</keyword>
<evidence type="ECO:0000313" key="5">
    <source>
        <dbReference type="EMBL" id="MEQ2217369.1"/>
    </source>
</evidence>
<name>A0ABV0S9W7_9TELE</name>
<sequence length="127" mass="14656">MMQRRVLKNNFPHKHRPQIHHYKQVCSSGSDGVPAKKRRLNENFLDMKENLENPLRCPVRLYEFYLSKCSESVKQRSDVFYMQPDHRCLPSSPLWFSLTPLDSATMDAAIVRSLAVRELQEGHGGGA</sequence>
<evidence type="ECO:0000256" key="3">
    <source>
        <dbReference type="ARBA" id="ARBA00022843"/>
    </source>
</evidence>
<proteinExistence type="predicted"/>
<dbReference type="PANTHER" id="PTHR45736">
    <property type="entry name" value="ZINC FINGER MYM-TYPE PROTEIN"/>
    <property type="match status" value="1"/>
</dbReference>